<organism evidence="2 3">
    <name type="scientific">Psilocybe cf. subviscida</name>
    <dbReference type="NCBI Taxonomy" id="2480587"/>
    <lineage>
        <taxon>Eukaryota</taxon>
        <taxon>Fungi</taxon>
        <taxon>Dikarya</taxon>
        <taxon>Basidiomycota</taxon>
        <taxon>Agaricomycotina</taxon>
        <taxon>Agaricomycetes</taxon>
        <taxon>Agaricomycetidae</taxon>
        <taxon>Agaricales</taxon>
        <taxon>Agaricineae</taxon>
        <taxon>Strophariaceae</taxon>
        <taxon>Psilocybe</taxon>
    </lineage>
</organism>
<comment type="caution">
    <text evidence="2">The sequence shown here is derived from an EMBL/GenBank/DDBJ whole genome shotgun (WGS) entry which is preliminary data.</text>
</comment>
<name>A0A8H5BR07_9AGAR</name>
<gene>
    <name evidence="2" type="ORF">D9619_004689</name>
</gene>
<keyword evidence="1" id="KW-0732">Signal</keyword>
<protein>
    <submittedName>
        <fullName evidence="2">Uncharacterized protein</fullName>
    </submittedName>
</protein>
<evidence type="ECO:0000256" key="1">
    <source>
        <dbReference type="SAM" id="SignalP"/>
    </source>
</evidence>
<reference evidence="2 3" key="1">
    <citation type="journal article" date="2020" name="ISME J.">
        <title>Uncovering the hidden diversity of litter-decomposition mechanisms in mushroom-forming fungi.</title>
        <authorList>
            <person name="Floudas D."/>
            <person name="Bentzer J."/>
            <person name="Ahren D."/>
            <person name="Johansson T."/>
            <person name="Persson P."/>
            <person name="Tunlid A."/>
        </authorList>
    </citation>
    <scope>NUCLEOTIDE SEQUENCE [LARGE SCALE GENOMIC DNA]</scope>
    <source>
        <strain evidence="2 3">CBS 101986</strain>
    </source>
</reference>
<feature type="signal peptide" evidence="1">
    <location>
        <begin position="1"/>
        <end position="22"/>
    </location>
</feature>
<evidence type="ECO:0000313" key="2">
    <source>
        <dbReference type="EMBL" id="KAF5326737.1"/>
    </source>
</evidence>
<sequence length="213" mass="22773">MFHKAPLFFSLLTAAMSMTAFANPVQLVDPASICQGNKIITSTQFIGKDKNVKMEQITCDALNSSQVIDNGSVLQARQAQLVCGTSCTTHCFPSPSSDGSPGVDDCHVIAEALRFDSENVSPMFTVANGGNNMLSLTFDSCTSFFLNQATTPLTYCRDDFASLIDFIAPTCQASQNAHGGLCVENDGSSRARLNSLPDIHAKSEAPEVKSMMV</sequence>
<accession>A0A8H5BR07</accession>
<keyword evidence="3" id="KW-1185">Reference proteome</keyword>
<feature type="chain" id="PRO_5034016565" evidence="1">
    <location>
        <begin position="23"/>
        <end position="213"/>
    </location>
</feature>
<evidence type="ECO:0000313" key="3">
    <source>
        <dbReference type="Proteomes" id="UP000567179"/>
    </source>
</evidence>
<proteinExistence type="predicted"/>
<dbReference type="AlphaFoldDB" id="A0A8H5BR07"/>
<dbReference type="Proteomes" id="UP000567179">
    <property type="component" value="Unassembled WGS sequence"/>
</dbReference>
<dbReference type="EMBL" id="JAACJJ010000014">
    <property type="protein sequence ID" value="KAF5326737.1"/>
    <property type="molecule type" value="Genomic_DNA"/>
</dbReference>
<dbReference type="OrthoDB" id="3226519at2759"/>